<proteinExistence type="predicted"/>
<name>A0A7L2NWI8_PYCJO</name>
<evidence type="ECO:0000259" key="1">
    <source>
        <dbReference type="PROSITE" id="PS50188"/>
    </source>
</evidence>
<feature type="non-terminal residue" evidence="2">
    <location>
        <position position="1"/>
    </location>
</feature>
<dbReference type="Gene3D" id="2.60.120.920">
    <property type="match status" value="1"/>
</dbReference>
<organism evidence="2 3">
    <name type="scientific">Pycnonotus jocosus</name>
    <name type="common">Red-whiskered bulbul</name>
    <name type="synonym">Lanius jocosus</name>
    <dbReference type="NCBI Taxonomy" id="182897"/>
    <lineage>
        <taxon>Eukaryota</taxon>
        <taxon>Metazoa</taxon>
        <taxon>Chordata</taxon>
        <taxon>Craniata</taxon>
        <taxon>Vertebrata</taxon>
        <taxon>Euteleostomi</taxon>
        <taxon>Archelosauria</taxon>
        <taxon>Archosauria</taxon>
        <taxon>Dinosauria</taxon>
        <taxon>Saurischia</taxon>
        <taxon>Theropoda</taxon>
        <taxon>Coelurosauria</taxon>
        <taxon>Aves</taxon>
        <taxon>Neognathae</taxon>
        <taxon>Neoaves</taxon>
        <taxon>Telluraves</taxon>
        <taxon>Australaves</taxon>
        <taxon>Passeriformes</taxon>
        <taxon>Sylvioidea</taxon>
        <taxon>Pycnonotidae</taxon>
        <taxon>Pycnonotus</taxon>
    </lineage>
</organism>
<accession>A0A7L2NWI8</accession>
<dbReference type="InterPro" id="IPR013320">
    <property type="entry name" value="ConA-like_dom_sf"/>
</dbReference>
<gene>
    <name evidence="2" type="primary">Btn1a1_0</name>
    <name evidence="2" type="ORF">PYCJOC_R14847</name>
</gene>
<sequence length="69" mass="7455">RALTARKVTLLTARGLPRRVSVHLDCSGGSVAFFDAEGGGLLFAFPRVSFAGEGLRPWLWVVGARSQLR</sequence>
<dbReference type="AlphaFoldDB" id="A0A7L2NWI8"/>
<dbReference type="OrthoDB" id="9049620at2759"/>
<protein>
    <submittedName>
        <fullName evidence="2">BT1A1 protein</fullName>
    </submittedName>
</protein>
<feature type="non-terminal residue" evidence="2">
    <location>
        <position position="69"/>
    </location>
</feature>
<dbReference type="EMBL" id="VWYP01014584">
    <property type="protein sequence ID" value="NXR76447.1"/>
    <property type="molecule type" value="Genomic_DNA"/>
</dbReference>
<feature type="domain" description="B30.2/SPRY" evidence="1">
    <location>
        <begin position="1"/>
        <end position="69"/>
    </location>
</feature>
<dbReference type="Proteomes" id="UP000535705">
    <property type="component" value="Unassembled WGS sequence"/>
</dbReference>
<reference evidence="2 3" key="1">
    <citation type="submission" date="2019-09" db="EMBL/GenBank/DDBJ databases">
        <title>Bird 10,000 Genomes (B10K) Project - Family phase.</title>
        <authorList>
            <person name="Zhang G."/>
        </authorList>
    </citation>
    <scope>NUCLEOTIDE SEQUENCE [LARGE SCALE GENOMIC DNA]</scope>
    <source>
        <strain evidence="2">B10K-DU-002-42</strain>
        <tissue evidence="2">Muscle</tissue>
    </source>
</reference>
<evidence type="ECO:0000313" key="2">
    <source>
        <dbReference type="EMBL" id="NXR76447.1"/>
    </source>
</evidence>
<dbReference type="InterPro" id="IPR001870">
    <property type="entry name" value="B30.2/SPRY"/>
</dbReference>
<dbReference type="SUPFAM" id="SSF49899">
    <property type="entry name" value="Concanavalin A-like lectins/glucanases"/>
    <property type="match status" value="1"/>
</dbReference>
<keyword evidence="3" id="KW-1185">Reference proteome</keyword>
<comment type="caution">
    <text evidence="2">The sequence shown here is derived from an EMBL/GenBank/DDBJ whole genome shotgun (WGS) entry which is preliminary data.</text>
</comment>
<dbReference type="InterPro" id="IPR043136">
    <property type="entry name" value="B30.2/SPRY_sf"/>
</dbReference>
<evidence type="ECO:0000313" key="3">
    <source>
        <dbReference type="Proteomes" id="UP000535705"/>
    </source>
</evidence>
<dbReference type="PROSITE" id="PS50188">
    <property type="entry name" value="B302_SPRY"/>
    <property type="match status" value="1"/>
</dbReference>